<feature type="region of interest" description="Disordered" evidence="1">
    <location>
        <begin position="84"/>
        <end position="105"/>
    </location>
</feature>
<dbReference type="Proteomes" id="UP000681722">
    <property type="component" value="Unassembled WGS sequence"/>
</dbReference>
<name>A0A815CB19_9BILA</name>
<evidence type="ECO:0000256" key="1">
    <source>
        <dbReference type="SAM" id="MobiDB-lite"/>
    </source>
</evidence>
<dbReference type="EMBL" id="CAJOBC010029580">
    <property type="protein sequence ID" value="CAF4083816.1"/>
    <property type="molecule type" value="Genomic_DNA"/>
</dbReference>
<evidence type="ECO:0000313" key="4">
    <source>
        <dbReference type="Proteomes" id="UP000663829"/>
    </source>
</evidence>
<gene>
    <name evidence="2" type="ORF">GPM918_LOCUS27736</name>
    <name evidence="3" type="ORF">SRO942_LOCUS28112</name>
</gene>
<evidence type="ECO:0000313" key="2">
    <source>
        <dbReference type="EMBL" id="CAF1284831.1"/>
    </source>
</evidence>
<keyword evidence="4" id="KW-1185">Reference proteome</keyword>
<organism evidence="2 4">
    <name type="scientific">Didymodactylos carnosus</name>
    <dbReference type="NCBI Taxonomy" id="1234261"/>
    <lineage>
        <taxon>Eukaryota</taxon>
        <taxon>Metazoa</taxon>
        <taxon>Spiralia</taxon>
        <taxon>Gnathifera</taxon>
        <taxon>Rotifera</taxon>
        <taxon>Eurotatoria</taxon>
        <taxon>Bdelloidea</taxon>
        <taxon>Philodinida</taxon>
        <taxon>Philodinidae</taxon>
        <taxon>Didymodactylos</taxon>
    </lineage>
</organism>
<evidence type="ECO:0000313" key="3">
    <source>
        <dbReference type="EMBL" id="CAF4083816.1"/>
    </source>
</evidence>
<proteinExistence type="predicted"/>
<dbReference type="EMBL" id="CAJNOQ010011772">
    <property type="protein sequence ID" value="CAF1284831.1"/>
    <property type="molecule type" value="Genomic_DNA"/>
</dbReference>
<dbReference type="Proteomes" id="UP000663829">
    <property type="component" value="Unassembled WGS sequence"/>
</dbReference>
<protein>
    <submittedName>
        <fullName evidence="2">Uncharacterized protein</fullName>
    </submittedName>
</protein>
<comment type="caution">
    <text evidence="2">The sequence shown here is derived from an EMBL/GenBank/DDBJ whole genome shotgun (WGS) entry which is preliminary data.</text>
</comment>
<accession>A0A815CB19</accession>
<sequence length="164" mass="17871">MKRLHVQLIMWEDLLKLVGIQPFDKRALSKEKSRKSPPSSSIYFVCSLSIEYLLPALTITQAIKKSTNYPTAIKPLGRSQSESSFLFTSSGPTSSTNSTNSIPLSATTGSTQSTISILPFQSYSNQASSNHSALRLSNTSSLTRKSLSILNPSERILGKCGEIL</sequence>
<dbReference type="AlphaFoldDB" id="A0A815CB19"/>
<reference evidence="2" key="1">
    <citation type="submission" date="2021-02" db="EMBL/GenBank/DDBJ databases">
        <authorList>
            <person name="Nowell W R."/>
        </authorList>
    </citation>
    <scope>NUCLEOTIDE SEQUENCE</scope>
</reference>
<feature type="compositionally biased region" description="Low complexity" evidence="1">
    <location>
        <begin position="84"/>
        <end position="101"/>
    </location>
</feature>